<name>A0ABR2VSP5_9FUNG</name>
<comment type="caution">
    <text evidence="2">The sequence shown here is derived from an EMBL/GenBank/DDBJ whole genome shotgun (WGS) entry which is preliminary data.</text>
</comment>
<organism evidence="2 3">
    <name type="scientific">Basidiobolus ranarum</name>
    <dbReference type="NCBI Taxonomy" id="34480"/>
    <lineage>
        <taxon>Eukaryota</taxon>
        <taxon>Fungi</taxon>
        <taxon>Fungi incertae sedis</taxon>
        <taxon>Zoopagomycota</taxon>
        <taxon>Entomophthoromycotina</taxon>
        <taxon>Basidiobolomycetes</taxon>
        <taxon>Basidiobolales</taxon>
        <taxon>Basidiobolaceae</taxon>
        <taxon>Basidiobolus</taxon>
    </lineage>
</organism>
<dbReference type="PANTHER" id="PTHR34861:SF11">
    <property type="entry name" value="CYCLASE"/>
    <property type="match status" value="1"/>
</dbReference>
<evidence type="ECO:0008006" key="4">
    <source>
        <dbReference type="Google" id="ProtNLM"/>
    </source>
</evidence>
<gene>
    <name evidence="2" type="ORF">K7432_012177</name>
</gene>
<dbReference type="InterPro" id="IPR037175">
    <property type="entry name" value="KFase_sf"/>
</dbReference>
<dbReference type="Proteomes" id="UP001479436">
    <property type="component" value="Unassembled WGS sequence"/>
</dbReference>
<evidence type="ECO:0000313" key="2">
    <source>
        <dbReference type="EMBL" id="KAK9700471.1"/>
    </source>
</evidence>
<dbReference type="InterPro" id="IPR007325">
    <property type="entry name" value="KFase/CYL"/>
</dbReference>
<dbReference type="Pfam" id="PF04199">
    <property type="entry name" value="Cyclase"/>
    <property type="match status" value="1"/>
</dbReference>
<sequence>MSLPNYAQLPIDSKYPGKTAWGLWGEDDSLGTLNKVTNEMTTKAAQCIKKGRYFPLNWEMEKPRLTLAGRPTMKHLLKSLTPNDLAFDDEYDNYNTQASSQWDGLNHFSYMPAAKYYNNIDPSELTPEKGDHGHERLGIHHIARHGIATRAVLLDYGRWAQKHRPDFDPFQRNEITVAELDQVAKVQNVEFRQGDVLLLRTGWTTKHDRLGDKLASEIPDPTNTASAGIKAGEDTFAWIWNHHFAAVAADNVAFEAWPPNDLDSSCHALLLGGWGMPIGELFYLDALAESSAEDGIYEYFFTSAPLNKYKGVASPPNALCIK</sequence>
<accession>A0ABR2VSP5</accession>
<evidence type="ECO:0000313" key="3">
    <source>
        <dbReference type="Proteomes" id="UP001479436"/>
    </source>
</evidence>
<keyword evidence="3" id="KW-1185">Reference proteome</keyword>
<dbReference type="Gene3D" id="3.50.30.50">
    <property type="entry name" value="Putative cyclase"/>
    <property type="match status" value="1"/>
</dbReference>
<dbReference type="EMBL" id="JASJQH010007902">
    <property type="protein sequence ID" value="KAK9700471.1"/>
    <property type="molecule type" value="Genomic_DNA"/>
</dbReference>
<proteinExistence type="inferred from homology"/>
<dbReference type="SUPFAM" id="SSF102198">
    <property type="entry name" value="Putative cyclase"/>
    <property type="match status" value="1"/>
</dbReference>
<protein>
    <recommendedName>
        <fullName evidence="4">Cyclase</fullName>
    </recommendedName>
</protein>
<reference evidence="2 3" key="1">
    <citation type="submission" date="2023-04" db="EMBL/GenBank/DDBJ databases">
        <title>Genome of Basidiobolus ranarum AG-B5.</title>
        <authorList>
            <person name="Stajich J.E."/>
            <person name="Carter-House D."/>
            <person name="Gryganskyi A."/>
        </authorList>
    </citation>
    <scope>NUCLEOTIDE SEQUENCE [LARGE SCALE GENOMIC DNA]</scope>
    <source>
        <strain evidence="2 3">AG-B5</strain>
    </source>
</reference>
<dbReference type="PANTHER" id="PTHR34861">
    <property type="match status" value="1"/>
</dbReference>
<comment type="similarity">
    <text evidence="1">Belongs to the Cyclase 1 superfamily.</text>
</comment>
<evidence type="ECO:0000256" key="1">
    <source>
        <dbReference type="ARBA" id="ARBA00007865"/>
    </source>
</evidence>